<dbReference type="Proteomes" id="UP001154322">
    <property type="component" value="Unassembled WGS sequence"/>
</dbReference>
<keyword evidence="1" id="KW-0175">Coiled coil</keyword>
<organism evidence="2 3">
    <name type="scientific">Paenibacillus melissococcoides</name>
    <dbReference type="NCBI Taxonomy" id="2912268"/>
    <lineage>
        <taxon>Bacteria</taxon>
        <taxon>Bacillati</taxon>
        <taxon>Bacillota</taxon>
        <taxon>Bacilli</taxon>
        <taxon>Bacillales</taxon>
        <taxon>Paenibacillaceae</taxon>
        <taxon>Paenibacillus</taxon>
    </lineage>
</organism>
<evidence type="ECO:0008006" key="4">
    <source>
        <dbReference type="Google" id="ProtNLM"/>
    </source>
</evidence>
<accession>A0ABN8UC90</accession>
<reference evidence="2" key="1">
    <citation type="submission" date="2022-06" db="EMBL/GenBank/DDBJ databases">
        <authorList>
            <person name="Dietemann V."/>
            <person name="Ory F."/>
            <person name="Dainat B."/>
            <person name="Oberhansli S."/>
        </authorList>
    </citation>
    <scope>NUCLEOTIDE SEQUENCE</scope>
    <source>
        <strain evidence="2">Ena-SAMPLE-TAB-26-04-2022-14:26:32:270-5432</strain>
    </source>
</reference>
<comment type="caution">
    <text evidence="2">The sequence shown here is derived from an EMBL/GenBank/DDBJ whole genome shotgun (WGS) entry which is preliminary data.</text>
</comment>
<keyword evidence="3" id="KW-1185">Reference proteome</keyword>
<evidence type="ECO:0000256" key="1">
    <source>
        <dbReference type="SAM" id="Coils"/>
    </source>
</evidence>
<proteinExistence type="predicted"/>
<dbReference type="EMBL" id="CALYLO010000012">
    <property type="protein sequence ID" value="CAH8248762.1"/>
    <property type="molecule type" value="Genomic_DNA"/>
</dbReference>
<name>A0ABN8UC90_9BACL</name>
<protein>
    <recommendedName>
        <fullName evidence="4">DUF3102 domain-containing protein</fullName>
    </recommendedName>
</protein>
<sequence>MANELHEQAVADFKVSERFAYSFIMKVKRIRDERLYKELGYSSFDNYCETAWKTKRDFMDQRIQIAESFGETHFADTYRQLGHSKSLLLARMEPDLRQKVESKVDVSEATVRQLKEVQKRIEEEQLKAEAERRAKQAEMEKQTAIQQHSDEREKLLAQLDAMRKEGASDSPEILQRVKELEQQLELRANLLKKAEQELEALKLRDTSDYDEDEAKRQRQKLQHEADYNVLELRVHITRLLEKTAITGYMQGALAKADPAVKEMMFESIEMLENFTTQIKAALNGRIIGGNLHE</sequence>
<evidence type="ECO:0000313" key="3">
    <source>
        <dbReference type="Proteomes" id="UP001154322"/>
    </source>
</evidence>
<feature type="coiled-coil region" evidence="1">
    <location>
        <begin position="97"/>
        <end position="204"/>
    </location>
</feature>
<gene>
    <name evidence="2" type="ORF">WJ0W_005946</name>
</gene>
<evidence type="ECO:0000313" key="2">
    <source>
        <dbReference type="EMBL" id="CAH8248762.1"/>
    </source>
</evidence>